<dbReference type="RefSeq" id="XP_001587339.1">
    <property type="nucleotide sequence ID" value="XM_001587289.1"/>
</dbReference>
<comment type="subunit">
    <text evidence="3 12">Homotetramer.</text>
</comment>
<keyword evidence="6" id="KW-0547">Nucleotide-binding</keyword>
<dbReference type="EC" id="3.1.3.-" evidence="12"/>
<dbReference type="GO" id="GO:0071592">
    <property type="term" value="P:nicotinic acid riboside biosynthetic process"/>
    <property type="evidence" value="ECO:0000318"/>
    <property type="project" value="GO_Central"/>
</dbReference>
<dbReference type="GO" id="GO:0009117">
    <property type="term" value="P:nucleotide metabolic process"/>
    <property type="evidence" value="ECO:0007669"/>
    <property type="project" value="UniProtKB-KW"/>
</dbReference>
<organism evidence="13 14">
    <name type="scientific">Sclerotinia sclerotiorum (strain ATCC 18683 / 1980 / Ss-1)</name>
    <name type="common">White mold</name>
    <name type="synonym">Whetzelinia sclerotiorum</name>
    <dbReference type="NCBI Taxonomy" id="665079"/>
    <lineage>
        <taxon>Eukaryota</taxon>
        <taxon>Fungi</taxon>
        <taxon>Dikarya</taxon>
        <taxon>Ascomycota</taxon>
        <taxon>Pezizomycotina</taxon>
        <taxon>Leotiomycetes</taxon>
        <taxon>Helotiales</taxon>
        <taxon>Sclerotiniaceae</taxon>
        <taxon>Sclerotinia</taxon>
    </lineage>
</organism>
<dbReference type="PANTHER" id="PTHR28213">
    <property type="entry name" value="IMP-SPECIFIC 5'-NUCLEOTIDASE 1"/>
    <property type="match status" value="1"/>
</dbReference>
<dbReference type="Pfam" id="PF06437">
    <property type="entry name" value="ISN1"/>
    <property type="match status" value="2"/>
</dbReference>
<keyword evidence="9 12" id="KW-0460">Magnesium</keyword>
<comment type="function">
    <text evidence="12">IMP-specific 5'-nucleotidase involved in IMP (inositol monophosphate) degradation.</text>
</comment>
<dbReference type="FunCoup" id="A7F161">
    <property type="interactions" value="87"/>
</dbReference>
<evidence type="ECO:0000256" key="9">
    <source>
        <dbReference type="ARBA" id="ARBA00022842"/>
    </source>
</evidence>
<dbReference type="GeneID" id="5483607"/>
<evidence type="ECO:0000256" key="8">
    <source>
        <dbReference type="ARBA" id="ARBA00022840"/>
    </source>
</evidence>
<comment type="cofactor">
    <cofactor evidence="1 12">
        <name>Mg(2+)</name>
        <dbReference type="ChEBI" id="CHEBI:18420"/>
    </cofactor>
</comment>
<dbReference type="GO" id="GO:0005524">
    <property type="term" value="F:ATP binding"/>
    <property type="evidence" value="ECO:0007669"/>
    <property type="project" value="UniProtKB-KW"/>
</dbReference>
<reference evidence="14" key="1">
    <citation type="journal article" date="2011" name="PLoS Genet.">
        <title>Genomic analysis of the necrotrophic fungal pathogens Sclerotinia sclerotiorum and Botrytis cinerea.</title>
        <authorList>
            <person name="Amselem J."/>
            <person name="Cuomo C.A."/>
            <person name="van Kan J.A."/>
            <person name="Viaud M."/>
            <person name="Benito E.P."/>
            <person name="Couloux A."/>
            <person name="Coutinho P.M."/>
            <person name="de Vries R.P."/>
            <person name="Dyer P.S."/>
            <person name="Fillinger S."/>
            <person name="Fournier E."/>
            <person name="Gout L."/>
            <person name="Hahn M."/>
            <person name="Kohn L."/>
            <person name="Lapalu N."/>
            <person name="Plummer K.M."/>
            <person name="Pradier J.M."/>
            <person name="Quevillon E."/>
            <person name="Sharon A."/>
            <person name="Simon A."/>
            <person name="ten Have A."/>
            <person name="Tudzynski B."/>
            <person name="Tudzynski P."/>
            <person name="Wincker P."/>
            <person name="Andrew M."/>
            <person name="Anthouard V."/>
            <person name="Beever R.E."/>
            <person name="Beffa R."/>
            <person name="Benoit I."/>
            <person name="Bouzid O."/>
            <person name="Brault B."/>
            <person name="Chen Z."/>
            <person name="Choquer M."/>
            <person name="Collemare J."/>
            <person name="Cotton P."/>
            <person name="Danchin E.G."/>
            <person name="Da Silva C."/>
            <person name="Gautier A."/>
            <person name="Giraud C."/>
            <person name="Giraud T."/>
            <person name="Gonzalez C."/>
            <person name="Grossetete S."/>
            <person name="Guldener U."/>
            <person name="Henrissat B."/>
            <person name="Howlett B.J."/>
            <person name="Kodira C."/>
            <person name="Kretschmer M."/>
            <person name="Lappartient A."/>
            <person name="Leroch M."/>
            <person name="Levis C."/>
            <person name="Mauceli E."/>
            <person name="Neuveglise C."/>
            <person name="Oeser B."/>
            <person name="Pearson M."/>
            <person name="Poulain J."/>
            <person name="Poussereau N."/>
            <person name="Quesneville H."/>
            <person name="Rascle C."/>
            <person name="Schumacher J."/>
            <person name="Segurens B."/>
            <person name="Sexton A."/>
            <person name="Silva E."/>
            <person name="Sirven C."/>
            <person name="Soanes D.M."/>
            <person name="Talbot N.J."/>
            <person name="Templeton M."/>
            <person name="Yandava C."/>
            <person name="Yarden O."/>
            <person name="Zeng Q."/>
            <person name="Rollins J.A."/>
            <person name="Lebrun M.H."/>
            <person name="Dickman M."/>
        </authorList>
    </citation>
    <scope>NUCLEOTIDE SEQUENCE [LARGE SCALE GENOMIC DNA]</scope>
    <source>
        <strain evidence="14">ATCC 18683 / 1980 / Ss-1</strain>
    </source>
</reference>
<evidence type="ECO:0000256" key="5">
    <source>
        <dbReference type="ARBA" id="ARBA00022723"/>
    </source>
</evidence>
<evidence type="ECO:0000256" key="6">
    <source>
        <dbReference type="ARBA" id="ARBA00022741"/>
    </source>
</evidence>
<evidence type="ECO:0000256" key="12">
    <source>
        <dbReference type="PIRNR" id="PIRNR028836"/>
    </source>
</evidence>
<comment type="catalytic activity">
    <reaction evidence="11">
        <text>IMP + H2O = inosine + phosphate</text>
        <dbReference type="Rhea" id="RHEA:27718"/>
        <dbReference type="ChEBI" id="CHEBI:15377"/>
        <dbReference type="ChEBI" id="CHEBI:17596"/>
        <dbReference type="ChEBI" id="CHEBI:43474"/>
        <dbReference type="ChEBI" id="CHEBI:58053"/>
        <dbReference type="EC" id="3.1.3.99"/>
    </reaction>
</comment>
<dbReference type="GO" id="GO:0000287">
    <property type="term" value="F:magnesium ion binding"/>
    <property type="evidence" value="ECO:0007669"/>
    <property type="project" value="InterPro"/>
</dbReference>
<dbReference type="KEGG" id="ssl:SS1G_11331"/>
<evidence type="ECO:0000256" key="4">
    <source>
        <dbReference type="ARBA" id="ARBA00015544"/>
    </source>
</evidence>
<keyword evidence="14" id="KW-1185">Reference proteome</keyword>
<evidence type="ECO:0000256" key="7">
    <source>
        <dbReference type="ARBA" id="ARBA00022801"/>
    </source>
</evidence>
<dbReference type="EMBL" id="CH476638">
    <property type="protein sequence ID" value="EDN95453.1"/>
    <property type="molecule type" value="Genomic_DNA"/>
</dbReference>
<sequence length="470" mass="52361">MEEWIKGLLAVPFVLHSQPTGVFESRNGTIGEMAEIAHRRYAEIMQDVEDMIDDHIAHQKVGLGGQSKLKLLVPSIGTFFTRLPLADAFRYQDRKRFISSRRFVPPSFNDIRVILNTAQLMGVTSAGSVDLATFDGDVTLYDDGKSLEPTNPVIERIISRSDNFPLHGQILMAIDLMSHNTKIGIVTAAGYSEAEKYYGRLHGLLEAIKVSTILTPEQKQNLIVMGKSTFVQLFSKVSFLSSLSITIRLTFALTHLHTRLFQNSRPAPSNTTSGGESNFLFTYDSNSPHLLTHHHRRSWILPSMSTWTQPNITALLDLAESSLRECVTNLALPATILRKERAVGIIPQEPGFKFAREHLEETVLVVQKKLEMSDVGRSLPFCAFNGGNDVFVDIGDKSWGVLVCQKFFGGNVEDESRWIKGERTLHVGDQFLSAGSNDFKARVVGTTAWIASPRETVELLDELGGFIQKK</sequence>
<keyword evidence="10 12" id="KW-0546">Nucleotide metabolism</keyword>
<keyword evidence="7 12" id="KW-0378">Hydrolase</keyword>
<evidence type="ECO:0000256" key="11">
    <source>
        <dbReference type="ARBA" id="ARBA00047413"/>
    </source>
</evidence>
<proteinExistence type="inferred from homology"/>
<keyword evidence="5" id="KW-0479">Metal-binding</keyword>
<protein>
    <recommendedName>
        <fullName evidence="4 12">IMP-specific 5'-nucleotidase 1</fullName>
        <ecNumber evidence="12">3.1.3.-</ecNumber>
    </recommendedName>
</protein>
<evidence type="ECO:0000256" key="2">
    <source>
        <dbReference type="ARBA" id="ARBA00005307"/>
    </source>
</evidence>
<dbReference type="AlphaFoldDB" id="A7F161"/>
<dbReference type="Proteomes" id="UP000001312">
    <property type="component" value="Unassembled WGS sequence"/>
</dbReference>
<evidence type="ECO:0000313" key="13">
    <source>
        <dbReference type="EMBL" id="EDN95453.1"/>
    </source>
</evidence>
<name>A7F161_SCLS1</name>
<evidence type="ECO:0000256" key="10">
    <source>
        <dbReference type="ARBA" id="ARBA00023080"/>
    </source>
</evidence>
<gene>
    <name evidence="13" type="ORF">SS1G_11331</name>
</gene>
<dbReference type="OMA" id="WGVLACQ"/>
<dbReference type="GO" id="GO:0006190">
    <property type="term" value="P:inosine salvage"/>
    <property type="evidence" value="ECO:0000318"/>
    <property type="project" value="GO_Central"/>
</dbReference>
<dbReference type="GO" id="GO:0008253">
    <property type="term" value="F:5'-nucleotidase activity"/>
    <property type="evidence" value="ECO:0000318"/>
    <property type="project" value="GO_Central"/>
</dbReference>
<dbReference type="PANTHER" id="PTHR28213:SF1">
    <property type="entry name" value="IMP-SPECIFIC 5'-NUCLEOTIDASE 1"/>
    <property type="match status" value="1"/>
</dbReference>
<evidence type="ECO:0000256" key="3">
    <source>
        <dbReference type="ARBA" id="ARBA00011881"/>
    </source>
</evidence>
<comment type="similarity">
    <text evidence="2 12">Belongs to the ISN1 family.</text>
</comment>
<dbReference type="PIRSF" id="PIRSF028836">
    <property type="entry name" value="ISN1"/>
    <property type="match status" value="1"/>
</dbReference>
<dbReference type="STRING" id="665079.A7F161"/>
<evidence type="ECO:0000256" key="1">
    <source>
        <dbReference type="ARBA" id="ARBA00001946"/>
    </source>
</evidence>
<keyword evidence="8" id="KW-0067">ATP-binding</keyword>
<dbReference type="GO" id="GO:0071590">
    <property type="term" value="P:nicotinamide riboside biosynthetic process"/>
    <property type="evidence" value="ECO:0000318"/>
    <property type="project" value="GO_Central"/>
</dbReference>
<accession>A7F161</accession>
<dbReference type="InterPro" id="IPR009453">
    <property type="entry name" value="ISN1"/>
</dbReference>
<evidence type="ECO:0000313" key="14">
    <source>
        <dbReference type="Proteomes" id="UP000001312"/>
    </source>
</evidence>
<dbReference type="InParanoid" id="A7F161"/>